<sequence>MLLLIVMMAGCTSITSGSARPGSPPGAPNPLTGEPCDLLTAEEATAAGLVAEGDFTPGEPGNLLPPTCYWALTDELATGLLSVSLGTEFSLDQYMNWREPIDSFEVGGLTWHRYPDDAIAEDLSDCIIGTEFGHDKFVAMMNTDYENPSASCDLPKEAARYVSGHLPGGERATIPPSTPPPPTPLDGVDACSLLTPEQTGELSLSANGKVTSERTGCEWRSTDGDDGVKAMVVYVEPEQAAERWPYAEEPGQRTITARGHTWNVYTPYAESDTDCLATLSVTSTSSVVISGGDYDPAKSCAGVEAAVRMITEKLPDF</sequence>
<dbReference type="InterPro" id="IPR024520">
    <property type="entry name" value="DUF3558"/>
</dbReference>
<protein>
    <submittedName>
        <fullName evidence="1">Uncharacterized protein</fullName>
    </submittedName>
</protein>
<organism evidence="1 2">
    <name type="scientific">Prauserella marina</name>
    <dbReference type="NCBI Taxonomy" id="530584"/>
    <lineage>
        <taxon>Bacteria</taxon>
        <taxon>Bacillati</taxon>
        <taxon>Actinomycetota</taxon>
        <taxon>Actinomycetes</taxon>
        <taxon>Pseudonocardiales</taxon>
        <taxon>Pseudonocardiaceae</taxon>
        <taxon>Prauserella</taxon>
    </lineage>
</organism>
<dbReference type="RefSeq" id="WP_091804282.1">
    <property type="nucleotide sequence ID" value="NZ_CP016353.1"/>
</dbReference>
<dbReference type="AlphaFoldDB" id="A0A222VQY2"/>
<dbReference type="STRING" id="530584.SAMN05421630_105101"/>
<accession>A0A222VQY2</accession>
<dbReference type="KEGG" id="pmad:BAY61_15275"/>
<gene>
    <name evidence="1" type="ORF">SAMN05421630_105101</name>
</gene>
<keyword evidence="2" id="KW-1185">Reference proteome</keyword>
<reference evidence="1 2" key="1">
    <citation type="submission" date="2016-10" db="EMBL/GenBank/DDBJ databases">
        <authorList>
            <person name="de Groot N.N."/>
        </authorList>
    </citation>
    <scope>NUCLEOTIDE SEQUENCE [LARGE SCALE GENOMIC DNA]</scope>
    <source>
        <strain evidence="1 2">CGMCC 4.5506</strain>
    </source>
</reference>
<dbReference type="Proteomes" id="UP000199494">
    <property type="component" value="Unassembled WGS sequence"/>
</dbReference>
<dbReference type="Pfam" id="PF12079">
    <property type="entry name" value="DUF3558"/>
    <property type="match status" value="1"/>
</dbReference>
<evidence type="ECO:0000313" key="1">
    <source>
        <dbReference type="EMBL" id="SDC99660.1"/>
    </source>
</evidence>
<name>A0A222VQY2_9PSEU</name>
<dbReference type="EMBL" id="FMZE01000005">
    <property type="protein sequence ID" value="SDC99660.1"/>
    <property type="molecule type" value="Genomic_DNA"/>
</dbReference>
<dbReference type="OrthoDB" id="3624688at2"/>
<proteinExistence type="predicted"/>
<evidence type="ECO:0000313" key="2">
    <source>
        <dbReference type="Proteomes" id="UP000199494"/>
    </source>
</evidence>